<organism evidence="1 2">
    <name type="scientific">Nosema granulosis</name>
    <dbReference type="NCBI Taxonomy" id="83296"/>
    <lineage>
        <taxon>Eukaryota</taxon>
        <taxon>Fungi</taxon>
        <taxon>Fungi incertae sedis</taxon>
        <taxon>Microsporidia</taxon>
        <taxon>Nosematidae</taxon>
        <taxon>Nosema</taxon>
    </lineage>
</organism>
<sequence length="99" mass="11064">MRGEAENWIISVARSDSLDELIGKSRKRFVLKTLVLTIIKDMAKMQYDGTNTILGFLDKMAGMAKRAKLLEDVLVALSLNAIPEEMGKLILLNWKAGLE</sequence>
<evidence type="ECO:0000313" key="2">
    <source>
        <dbReference type="Proteomes" id="UP000740883"/>
    </source>
</evidence>
<dbReference type="EMBL" id="SBJO01000452">
    <property type="protein sequence ID" value="KAF9761007.1"/>
    <property type="molecule type" value="Genomic_DNA"/>
</dbReference>
<accession>A0A9P6KXQ6</accession>
<evidence type="ECO:0000313" key="1">
    <source>
        <dbReference type="EMBL" id="KAF9761007.1"/>
    </source>
</evidence>
<comment type="caution">
    <text evidence="1">The sequence shown here is derived from an EMBL/GenBank/DDBJ whole genome shotgun (WGS) entry which is preliminary data.</text>
</comment>
<gene>
    <name evidence="1" type="ORF">NGRA_2905</name>
</gene>
<proteinExistence type="predicted"/>
<dbReference type="Proteomes" id="UP000740883">
    <property type="component" value="Unassembled WGS sequence"/>
</dbReference>
<protein>
    <submittedName>
        <fullName evidence="1">Uncharacterized protein</fullName>
    </submittedName>
</protein>
<reference evidence="1 2" key="1">
    <citation type="journal article" date="2020" name="Genome Biol. Evol.">
        <title>Comparative genomics of strictly vertically transmitted, feminizing microsporidia endosymbionts of amphipod crustaceans.</title>
        <authorList>
            <person name="Cormier A."/>
            <person name="Chebbi M.A."/>
            <person name="Giraud I."/>
            <person name="Wattier R."/>
            <person name="Teixeira M."/>
            <person name="Gilbert C."/>
            <person name="Rigaud T."/>
            <person name="Cordaux R."/>
        </authorList>
    </citation>
    <scope>NUCLEOTIDE SEQUENCE [LARGE SCALE GENOMIC DNA]</scope>
    <source>
        <strain evidence="1 2">Ou3-Ou53</strain>
    </source>
</reference>
<dbReference type="AlphaFoldDB" id="A0A9P6KXQ6"/>
<keyword evidence="2" id="KW-1185">Reference proteome</keyword>
<name>A0A9P6KXQ6_9MICR</name>